<dbReference type="GO" id="GO:0008270">
    <property type="term" value="F:zinc ion binding"/>
    <property type="evidence" value="ECO:0007669"/>
    <property type="project" value="UniProtKB-KW"/>
</dbReference>
<keyword evidence="10" id="KW-0539">Nucleus</keyword>
<dbReference type="InterPro" id="IPR052097">
    <property type="entry name" value="SET-MYND_domain_protein"/>
</dbReference>
<evidence type="ECO:0000256" key="12">
    <source>
        <dbReference type="ARBA" id="ARBA00093423"/>
    </source>
</evidence>
<evidence type="ECO:0000256" key="5">
    <source>
        <dbReference type="ARBA" id="ARBA00022679"/>
    </source>
</evidence>
<comment type="function">
    <text evidence="12">Protein-lysine N-methyltransferase. Monomethylates PRMT5, modulating its transcriptional activity. May also act as a histone methyltransferase. Plays a critical role in cardiac development. Acts as a key epigenetic regulator of gene expression during cardiac development via its dual activities as a methyltransferase and negative regulator of HDAC1.</text>
</comment>
<evidence type="ECO:0000259" key="16">
    <source>
        <dbReference type="PROSITE" id="PS50280"/>
    </source>
</evidence>
<dbReference type="OrthoDB" id="62495at2759"/>
<dbReference type="GO" id="GO:0032259">
    <property type="term" value="P:methylation"/>
    <property type="evidence" value="ECO:0007669"/>
    <property type="project" value="UniProtKB-KW"/>
</dbReference>
<gene>
    <name evidence="18" type="ORF">GDO86_003155</name>
</gene>
<evidence type="ECO:0000256" key="2">
    <source>
        <dbReference type="ARBA" id="ARBA00004496"/>
    </source>
</evidence>
<dbReference type="InterPro" id="IPR046341">
    <property type="entry name" value="SET_dom_sf"/>
</dbReference>
<dbReference type="SUPFAM" id="SSF82199">
    <property type="entry name" value="SET domain"/>
    <property type="match status" value="1"/>
</dbReference>
<dbReference type="InterPro" id="IPR002893">
    <property type="entry name" value="Znf_MYND"/>
</dbReference>
<keyword evidence="4" id="KW-0489">Methyltransferase</keyword>
<dbReference type="AlphaFoldDB" id="A0A8T2K080"/>
<evidence type="ECO:0000256" key="1">
    <source>
        <dbReference type="ARBA" id="ARBA00004123"/>
    </source>
</evidence>
<evidence type="ECO:0000256" key="9">
    <source>
        <dbReference type="ARBA" id="ARBA00022833"/>
    </source>
</evidence>
<keyword evidence="9" id="KW-0862">Zinc</keyword>
<sequence>MEHPMQEWQEHVRMKWEHLTLCEKHKFSSTANIDEIFSFCWRQLQQKEEVFIQRICCNRIVAKEPDAVLFYKNEGNRRFAEKQFETSSILYSKGISHASPGSVEMAICFANRSAALFHRGEYSVCLEDIKRAEEHGYPVHLRDKILRRQSECLLKLLKPLTTSNSTTPKSPCAEIVQLNIEANKNMSDDRTQELGLKGNPQISNASSSLCLQFNNCKGRHLLASQSIEQGEVLILEEAYASVIIPERKHLFQGGKWTTKITNCDLYCHCCLKKVKASLPCPSCSFAIYCSQDCMDKAWRSYHNIECSLGDLLIVLGVFCQTALRAVLIAGCSLFTQVVQQYSTADAKSGTPCYNGMGTQSEKYCSSYKAVVSLLTHTENNKEEQKFMYGLTAAALCKKLYSLITKDAVSSSLEIEKSIPSESSTAENWSSVLPLIGPAILRHMLQLYCNAQAVTVIEEDHDESKLSLVKNSKKSRLATAIFPVLSMLNHSCDPNTTVSFNGRCTIVRANRSIKKDEEVTHCYGPHKLRMKVEERQKLLNDQYFFMCQCEACTKENRLKETMSNEFCCPVCRSHLEGKEELHCTICTYSVARFQVMSRFQQLEKNFQMGKGHLQENKADEAKKVLMMCLLEAKSFLCQNHLLLGEIFDHLAQAEASYGNWMDAAGHLRKSINVVEFLYGPSSLELGHELFKLSQILFNGFEVTDALSTALQAQKILSVHYGSDHNLVQELKEMEECILQLPGFKG</sequence>
<evidence type="ECO:0000256" key="10">
    <source>
        <dbReference type="ARBA" id="ARBA00023242"/>
    </source>
</evidence>
<reference evidence="18" key="1">
    <citation type="thesis" date="2020" institute="ProQuest LLC" country="789 East Eisenhower Parkway, Ann Arbor, MI, USA">
        <title>Comparative Genomics and Chromosome Evolution.</title>
        <authorList>
            <person name="Mudd A.B."/>
        </authorList>
    </citation>
    <scope>NUCLEOTIDE SEQUENCE</scope>
    <source>
        <strain evidence="18">Female2</strain>
        <tissue evidence="18">Blood</tissue>
    </source>
</reference>
<dbReference type="PANTHER" id="PTHR46165:SF2">
    <property type="entry name" value="SET AND MYND DOMAIN-CONTAINING PROTEIN 4"/>
    <property type="match status" value="1"/>
</dbReference>
<dbReference type="Pfam" id="PF00856">
    <property type="entry name" value="SET"/>
    <property type="match status" value="1"/>
</dbReference>
<dbReference type="GO" id="GO:0008168">
    <property type="term" value="F:methyltransferase activity"/>
    <property type="evidence" value="ECO:0007669"/>
    <property type="project" value="UniProtKB-KW"/>
</dbReference>
<dbReference type="GO" id="GO:0005737">
    <property type="term" value="C:cytoplasm"/>
    <property type="evidence" value="ECO:0007669"/>
    <property type="project" value="UniProtKB-SubCell"/>
</dbReference>
<dbReference type="Gene3D" id="2.170.270.10">
    <property type="entry name" value="SET domain"/>
    <property type="match status" value="1"/>
</dbReference>
<evidence type="ECO:0000259" key="17">
    <source>
        <dbReference type="PROSITE" id="PS50865"/>
    </source>
</evidence>
<dbReference type="GO" id="GO:0005634">
    <property type="term" value="C:nucleus"/>
    <property type="evidence" value="ECO:0007669"/>
    <property type="project" value="UniProtKB-SubCell"/>
</dbReference>
<organism evidence="18 19">
    <name type="scientific">Hymenochirus boettgeri</name>
    <name type="common">Congo dwarf clawed frog</name>
    <dbReference type="NCBI Taxonomy" id="247094"/>
    <lineage>
        <taxon>Eukaryota</taxon>
        <taxon>Metazoa</taxon>
        <taxon>Chordata</taxon>
        <taxon>Craniata</taxon>
        <taxon>Vertebrata</taxon>
        <taxon>Euteleostomi</taxon>
        <taxon>Amphibia</taxon>
        <taxon>Batrachia</taxon>
        <taxon>Anura</taxon>
        <taxon>Pipoidea</taxon>
        <taxon>Pipidae</taxon>
        <taxon>Pipinae</taxon>
        <taxon>Hymenochirus</taxon>
    </lineage>
</organism>
<dbReference type="InterPro" id="IPR001214">
    <property type="entry name" value="SET_dom"/>
</dbReference>
<accession>A0A8T2K080</accession>
<comment type="catalytic activity">
    <reaction evidence="11">
        <text>L-lysyl-[protein] + S-adenosyl-L-methionine = N(6)-methyl-L-lysyl-[protein] + S-adenosyl-L-homocysteine + H(+)</text>
        <dbReference type="Rhea" id="RHEA:51736"/>
        <dbReference type="Rhea" id="RHEA-COMP:9752"/>
        <dbReference type="Rhea" id="RHEA-COMP:13053"/>
        <dbReference type="ChEBI" id="CHEBI:15378"/>
        <dbReference type="ChEBI" id="CHEBI:29969"/>
        <dbReference type="ChEBI" id="CHEBI:57856"/>
        <dbReference type="ChEBI" id="CHEBI:59789"/>
        <dbReference type="ChEBI" id="CHEBI:61929"/>
    </reaction>
</comment>
<feature type="domain" description="MYND-type" evidence="17">
    <location>
        <begin position="267"/>
        <end position="306"/>
    </location>
</feature>
<name>A0A8T2K080_9PIPI</name>
<evidence type="ECO:0000256" key="4">
    <source>
        <dbReference type="ARBA" id="ARBA00022603"/>
    </source>
</evidence>
<comment type="subcellular location">
    <subcellularLocation>
        <location evidence="2">Cytoplasm</location>
    </subcellularLocation>
    <subcellularLocation>
        <location evidence="1">Nucleus</location>
    </subcellularLocation>
</comment>
<keyword evidence="3" id="KW-0963">Cytoplasm</keyword>
<dbReference type="Pfam" id="PF01753">
    <property type="entry name" value="zf-MYND"/>
    <property type="match status" value="1"/>
</dbReference>
<dbReference type="GO" id="GO:0042826">
    <property type="term" value="F:histone deacetylase binding"/>
    <property type="evidence" value="ECO:0007669"/>
    <property type="project" value="TreeGrafter"/>
</dbReference>
<evidence type="ECO:0000256" key="15">
    <source>
        <dbReference type="PROSITE-ProRule" id="PRU00134"/>
    </source>
</evidence>
<keyword evidence="7" id="KW-0479">Metal-binding</keyword>
<proteinExistence type="predicted"/>
<evidence type="ECO:0000256" key="8">
    <source>
        <dbReference type="ARBA" id="ARBA00022771"/>
    </source>
</evidence>
<evidence type="ECO:0000256" key="13">
    <source>
        <dbReference type="ARBA" id="ARBA00093635"/>
    </source>
</evidence>
<dbReference type="CDD" id="cd10536">
    <property type="entry name" value="SET_SMYD4"/>
    <property type="match status" value="1"/>
</dbReference>
<dbReference type="Gene3D" id="1.25.40.10">
    <property type="entry name" value="Tetratricopeptide repeat domain"/>
    <property type="match status" value="2"/>
</dbReference>
<dbReference type="EMBL" id="JAACNH010000002">
    <property type="protein sequence ID" value="KAG8450779.1"/>
    <property type="molecule type" value="Genomic_DNA"/>
</dbReference>
<dbReference type="InterPro" id="IPR011990">
    <property type="entry name" value="TPR-like_helical_dom_sf"/>
</dbReference>
<keyword evidence="6" id="KW-0949">S-adenosyl-L-methionine</keyword>
<evidence type="ECO:0000256" key="3">
    <source>
        <dbReference type="ARBA" id="ARBA00022490"/>
    </source>
</evidence>
<dbReference type="PANTHER" id="PTHR46165">
    <property type="entry name" value="SET AND MYND DOMAIN-CONTAINING PROTEIN 4"/>
    <property type="match status" value="1"/>
</dbReference>
<evidence type="ECO:0000256" key="7">
    <source>
        <dbReference type="ARBA" id="ARBA00022723"/>
    </source>
</evidence>
<keyword evidence="8 15" id="KW-0863">Zinc-finger</keyword>
<evidence type="ECO:0000313" key="18">
    <source>
        <dbReference type="EMBL" id="KAG8450779.1"/>
    </source>
</evidence>
<dbReference type="Proteomes" id="UP000812440">
    <property type="component" value="Chromosome 2"/>
</dbReference>
<evidence type="ECO:0000256" key="14">
    <source>
        <dbReference type="ARBA" id="ARBA00093680"/>
    </source>
</evidence>
<keyword evidence="19" id="KW-1185">Reference proteome</keyword>
<evidence type="ECO:0000256" key="6">
    <source>
        <dbReference type="ARBA" id="ARBA00022691"/>
    </source>
</evidence>
<dbReference type="PROSITE" id="PS50865">
    <property type="entry name" value="ZF_MYND_2"/>
    <property type="match status" value="1"/>
</dbReference>
<evidence type="ECO:0000256" key="11">
    <source>
        <dbReference type="ARBA" id="ARBA00048985"/>
    </source>
</evidence>
<keyword evidence="5" id="KW-0808">Transferase</keyword>
<evidence type="ECO:0000313" key="19">
    <source>
        <dbReference type="Proteomes" id="UP000812440"/>
    </source>
</evidence>
<feature type="domain" description="SET" evidence="16">
    <location>
        <begin position="200"/>
        <end position="523"/>
    </location>
</feature>
<comment type="caution">
    <text evidence="18">The sequence shown here is derived from an EMBL/GenBank/DDBJ whole genome shotgun (WGS) entry which is preliminary data.</text>
</comment>
<dbReference type="PROSITE" id="PS50280">
    <property type="entry name" value="SET"/>
    <property type="match status" value="1"/>
</dbReference>
<dbReference type="SUPFAM" id="SSF144232">
    <property type="entry name" value="HIT/MYND zinc finger-like"/>
    <property type="match status" value="1"/>
</dbReference>
<protein>
    <recommendedName>
        <fullName evidence="13">Protein-lysine N-methyltransferase SMYD4</fullName>
    </recommendedName>
    <alternativeName>
        <fullName evidence="14">SET and MYND domain-containing protein 4</fullName>
    </alternativeName>
</protein>
<dbReference type="SUPFAM" id="SSF48452">
    <property type="entry name" value="TPR-like"/>
    <property type="match status" value="1"/>
</dbReference>
<dbReference type="GO" id="GO:0007507">
    <property type="term" value="P:heart development"/>
    <property type="evidence" value="ECO:0007669"/>
    <property type="project" value="TreeGrafter"/>
</dbReference>
<dbReference type="InterPro" id="IPR044421">
    <property type="entry name" value="SMYD4_SET"/>
</dbReference>